<comment type="caution">
    <text evidence="2">The sequence shown here is derived from an EMBL/GenBank/DDBJ whole genome shotgun (WGS) entry which is preliminary data.</text>
</comment>
<feature type="region of interest" description="Disordered" evidence="1">
    <location>
        <begin position="49"/>
        <end position="126"/>
    </location>
</feature>
<keyword evidence="3" id="KW-1185">Reference proteome</keyword>
<sequence>MPSVALSQEVQPERLAVALQKKYCILFFALLAIVLPKSSLSSTIDCFQFKPTQPNPPRRPAKGSRYTNNIPGLVDLHQPFPPPTPCSSSSSLRRDNISIRPKPNRCPVISRSAVTQSKKPPDQSVPSQWSWLIV</sequence>
<organism evidence="2 3">
    <name type="scientific">Puccinia graminis f. sp. tritici</name>
    <dbReference type="NCBI Taxonomy" id="56615"/>
    <lineage>
        <taxon>Eukaryota</taxon>
        <taxon>Fungi</taxon>
        <taxon>Dikarya</taxon>
        <taxon>Basidiomycota</taxon>
        <taxon>Pucciniomycotina</taxon>
        <taxon>Pucciniomycetes</taxon>
        <taxon>Pucciniales</taxon>
        <taxon>Pucciniaceae</taxon>
        <taxon>Puccinia</taxon>
    </lineage>
</organism>
<evidence type="ECO:0000313" key="3">
    <source>
        <dbReference type="Proteomes" id="UP000324748"/>
    </source>
</evidence>
<gene>
    <name evidence="2" type="ORF">PGT21_036380</name>
</gene>
<accession>A0A5B0PM01</accession>
<evidence type="ECO:0000313" key="2">
    <source>
        <dbReference type="EMBL" id="KAA1102151.1"/>
    </source>
</evidence>
<dbReference type="EMBL" id="VSWC01000053">
    <property type="protein sequence ID" value="KAA1102151.1"/>
    <property type="molecule type" value="Genomic_DNA"/>
</dbReference>
<protein>
    <submittedName>
        <fullName evidence="2">Uncharacterized protein</fullName>
    </submittedName>
</protein>
<evidence type="ECO:0000256" key="1">
    <source>
        <dbReference type="SAM" id="MobiDB-lite"/>
    </source>
</evidence>
<dbReference type="Proteomes" id="UP000324748">
    <property type="component" value="Unassembled WGS sequence"/>
</dbReference>
<dbReference type="AlphaFoldDB" id="A0A5B0PM01"/>
<name>A0A5B0PM01_PUCGR</name>
<reference evidence="2 3" key="1">
    <citation type="submission" date="2019-05" db="EMBL/GenBank/DDBJ databases">
        <title>Emergence of the Ug99 lineage of the wheat stem rust pathogen through somatic hybridization.</title>
        <authorList>
            <person name="Li F."/>
            <person name="Upadhyaya N.M."/>
            <person name="Sperschneider J."/>
            <person name="Matny O."/>
            <person name="Nguyen-Phuc H."/>
            <person name="Mago R."/>
            <person name="Raley C."/>
            <person name="Miller M.E."/>
            <person name="Silverstein K.A.T."/>
            <person name="Henningsen E."/>
            <person name="Hirsch C.D."/>
            <person name="Visser B."/>
            <person name="Pretorius Z.A."/>
            <person name="Steffenson B.J."/>
            <person name="Schwessinger B."/>
            <person name="Dodds P.N."/>
            <person name="Figueroa M."/>
        </authorList>
    </citation>
    <scope>NUCLEOTIDE SEQUENCE [LARGE SCALE GENOMIC DNA]</scope>
    <source>
        <strain evidence="2">21-0</strain>
    </source>
</reference>
<feature type="compositionally biased region" description="Polar residues" evidence="1">
    <location>
        <begin position="112"/>
        <end position="126"/>
    </location>
</feature>
<proteinExistence type="predicted"/>